<reference evidence="1" key="1">
    <citation type="submission" date="2024-07" db="EMBL/GenBank/DDBJ databases">
        <title>Complete genome sequence of Prevotella sp. YM-2024 GTC17254.</title>
        <authorList>
            <person name="Hayashi M."/>
            <person name="Muto Y."/>
            <person name="Tanaka K."/>
            <person name="Niwa H."/>
        </authorList>
    </citation>
    <scope>NUCLEOTIDE SEQUENCE</scope>
    <source>
        <strain evidence="1">GTC17254</strain>
    </source>
</reference>
<dbReference type="AlphaFoldDB" id="A0AB33IYY5"/>
<evidence type="ECO:0008006" key="2">
    <source>
        <dbReference type="Google" id="ProtNLM"/>
    </source>
</evidence>
<organism evidence="1">
    <name type="scientific">Prevotella sp. GTC17254</name>
    <dbReference type="NCBI Taxonomy" id="3236794"/>
    <lineage>
        <taxon>Bacteria</taxon>
        <taxon>Pseudomonadati</taxon>
        <taxon>Bacteroidota</taxon>
        <taxon>Bacteroidia</taxon>
        <taxon>Bacteroidales</taxon>
        <taxon>Prevotellaceae</taxon>
        <taxon>Prevotella</taxon>
    </lineage>
</organism>
<dbReference type="EMBL" id="AP035786">
    <property type="protein sequence ID" value="BFO73175.1"/>
    <property type="molecule type" value="Genomic_DNA"/>
</dbReference>
<proteinExistence type="predicted"/>
<gene>
    <name evidence="1" type="ORF">GTC17254_07720</name>
</gene>
<protein>
    <recommendedName>
        <fullName evidence="2">DUF779 domain-containing protein</fullName>
    </recommendedName>
</protein>
<dbReference type="PROSITE" id="PS51257">
    <property type="entry name" value="PROKAR_LIPOPROTEIN"/>
    <property type="match status" value="1"/>
</dbReference>
<sequence>MSKFKDIDVVEAIKAMKQHIIDGRMSLLVGAGASCCACKLYQDWFGLIKDMVAFLYADELKAKGVKVAKDERFYCHYTLEKARKNSKVEVDDVIWNIIEREGVLQIPSLFKK</sequence>
<name>A0AB33IYY5_9BACT</name>
<accession>A0AB33IYY5</accession>
<evidence type="ECO:0000313" key="1">
    <source>
        <dbReference type="EMBL" id="BFO73175.1"/>
    </source>
</evidence>